<sequence>MADDKVHPDAEDATPQPKLPSQDPPVSPPPALTYVIQVPKDQIYRVPPPENAKLQEKYARRGRSLRRRHPCFCYLVLPLVVLTLLVAAAAGVLYFVFQPRYPTISVESASFSGLENITSSTSPPASPSVGLTVTLRNDNRKIGVYYTGGDVVLSYEGVELGRGGAWPVTYQPRGTYRAVNVTVKGTSVVLSKEEKSSLADDMSEGSIPMVIRVVVDAKFKVGLVRTWRMKLKTRCEVIVDRLNSSAKVVDQECSHRINIFHKF</sequence>
<organism evidence="1 2">
    <name type="scientific">Melastoma candidum</name>
    <dbReference type="NCBI Taxonomy" id="119954"/>
    <lineage>
        <taxon>Eukaryota</taxon>
        <taxon>Viridiplantae</taxon>
        <taxon>Streptophyta</taxon>
        <taxon>Embryophyta</taxon>
        <taxon>Tracheophyta</taxon>
        <taxon>Spermatophyta</taxon>
        <taxon>Magnoliopsida</taxon>
        <taxon>eudicotyledons</taxon>
        <taxon>Gunneridae</taxon>
        <taxon>Pentapetalae</taxon>
        <taxon>rosids</taxon>
        <taxon>malvids</taxon>
        <taxon>Myrtales</taxon>
        <taxon>Melastomataceae</taxon>
        <taxon>Melastomatoideae</taxon>
        <taxon>Melastomateae</taxon>
        <taxon>Melastoma</taxon>
    </lineage>
</organism>
<gene>
    <name evidence="1" type="ORF">MLD38_008178</name>
</gene>
<proteinExistence type="predicted"/>
<reference evidence="2" key="1">
    <citation type="journal article" date="2023" name="Front. Plant Sci.">
        <title>Chromosomal-level genome assembly of Melastoma candidum provides insights into trichome evolution.</title>
        <authorList>
            <person name="Zhong Y."/>
            <person name="Wu W."/>
            <person name="Sun C."/>
            <person name="Zou P."/>
            <person name="Liu Y."/>
            <person name="Dai S."/>
            <person name="Zhou R."/>
        </authorList>
    </citation>
    <scope>NUCLEOTIDE SEQUENCE [LARGE SCALE GENOMIC DNA]</scope>
</reference>
<protein>
    <submittedName>
        <fullName evidence="1">Uncharacterized protein</fullName>
    </submittedName>
</protein>
<evidence type="ECO:0000313" key="2">
    <source>
        <dbReference type="Proteomes" id="UP001057402"/>
    </source>
</evidence>
<evidence type="ECO:0000313" key="1">
    <source>
        <dbReference type="EMBL" id="KAI4382181.1"/>
    </source>
</evidence>
<name>A0ACB9RVC8_9MYRT</name>
<dbReference type="EMBL" id="CM042882">
    <property type="protein sequence ID" value="KAI4382181.1"/>
    <property type="molecule type" value="Genomic_DNA"/>
</dbReference>
<comment type="caution">
    <text evidence="1">The sequence shown here is derived from an EMBL/GenBank/DDBJ whole genome shotgun (WGS) entry which is preliminary data.</text>
</comment>
<accession>A0ACB9RVC8</accession>
<keyword evidence="2" id="KW-1185">Reference proteome</keyword>
<dbReference type="Proteomes" id="UP001057402">
    <property type="component" value="Chromosome 3"/>
</dbReference>